<dbReference type="FunCoup" id="A0A2T3ARS5">
    <property type="interactions" value="854"/>
</dbReference>
<dbReference type="SUPFAM" id="SSF143437">
    <property type="entry name" value="THUMP domain-like"/>
    <property type="match status" value="1"/>
</dbReference>
<dbReference type="Proteomes" id="UP000241818">
    <property type="component" value="Unassembled WGS sequence"/>
</dbReference>
<dbReference type="OrthoDB" id="367221at2759"/>
<dbReference type="Pfam" id="PF02926">
    <property type="entry name" value="THUMP"/>
    <property type="match status" value="1"/>
</dbReference>
<dbReference type="EMBL" id="KZ679017">
    <property type="protein sequence ID" value="PSS09071.1"/>
    <property type="molecule type" value="Genomic_DNA"/>
</dbReference>
<dbReference type="InParanoid" id="A0A2T3ARS5"/>
<dbReference type="InterPro" id="IPR040183">
    <property type="entry name" value="THUMPD1-like"/>
</dbReference>
<dbReference type="RefSeq" id="XP_024717369.1">
    <property type="nucleotide sequence ID" value="XM_024862045.1"/>
</dbReference>
<evidence type="ECO:0000313" key="5">
    <source>
        <dbReference type="Proteomes" id="UP000241818"/>
    </source>
</evidence>
<reference evidence="4 5" key="1">
    <citation type="journal article" date="2018" name="New Phytol.">
        <title>Comparative genomics and transcriptomics depict ericoid mycorrhizal fungi as versatile saprotrophs and plant mutualists.</title>
        <authorList>
            <person name="Martino E."/>
            <person name="Morin E."/>
            <person name="Grelet G.A."/>
            <person name="Kuo A."/>
            <person name="Kohler A."/>
            <person name="Daghino S."/>
            <person name="Barry K.W."/>
            <person name="Cichocki N."/>
            <person name="Clum A."/>
            <person name="Dockter R.B."/>
            <person name="Hainaut M."/>
            <person name="Kuo R.C."/>
            <person name="LaButti K."/>
            <person name="Lindahl B.D."/>
            <person name="Lindquist E.A."/>
            <person name="Lipzen A."/>
            <person name="Khouja H.R."/>
            <person name="Magnuson J."/>
            <person name="Murat C."/>
            <person name="Ohm R.A."/>
            <person name="Singer S.W."/>
            <person name="Spatafora J.W."/>
            <person name="Wang M."/>
            <person name="Veneault-Fourrey C."/>
            <person name="Henrissat B."/>
            <person name="Grigoriev I.V."/>
            <person name="Martin F.M."/>
            <person name="Perotto S."/>
        </authorList>
    </citation>
    <scope>NUCLEOTIDE SEQUENCE [LARGE SCALE GENOMIC DNA]</scope>
    <source>
        <strain evidence="4 5">ATCC 22711</strain>
    </source>
</reference>
<dbReference type="STRING" id="857342.A0A2T3ARS5"/>
<sequence>MADSNKRKQAPGQDRDRRGPKRSKGGSGGKWQTPHQKAKLAASQGSGKIEPGDVGIWATCAKNQENRAREELLSMFEDCAERFYGIVARSVENDEEDSVDDIESSIQKELESLGNKKGKPQLFSPVPIDLPCVIFFKTQSPIDPVDFVHKICVEIVSKPGIRRMRYVNRLTPMEFTGKATEKGLEEVGRTVLGKHFRLAGETSKGDEEGTTPSTYAIRPTIRNHHTLTRDVAIKQTAALVDEAHKVDLTKPDKVIIIEVFQTVCGMSVLGSDWEKLKRFNLAELYPSAPKAGATSQFKAEAIPESVTRDEARLEGHQPTSTDEPDSTT</sequence>
<proteinExistence type="predicted"/>
<name>A0A2T3ARS5_AMORE</name>
<dbReference type="GO" id="GO:0006400">
    <property type="term" value="P:tRNA modification"/>
    <property type="evidence" value="ECO:0007669"/>
    <property type="project" value="InterPro"/>
</dbReference>
<keyword evidence="5" id="KW-1185">Reference proteome</keyword>
<feature type="compositionally biased region" description="Basic and acidic residues" evidence="2">
    <location>
        <begin position="306"/>
        <end position="315"/>
    </location>
</feature>
<dbReference type="GO" id="GO:0003723">
    <property type="term" value="F:RNA binding"/>
    <property type="evidence" value="ECO:0007669"/>
    <property type="project" value="UniProtKB-UniRule"/>
</dbReference>
<dbReference type="InterPro" id="IPR004114">
    <property type="entry name" value="THUMP_dom"/>
</dbReference>
<dbReference type="FunFam" id="3.30.2300.10:FF:000001">
    <property type="entry name" value="THUMP domain-containing protein 1"/>
    <property type="match status" value="1"/>
</dbReference>
<accession>A0A2T3ARS5</accession>
<feature type="region of interest" description="Disordered" evidence="2">
    <location>
        <begin position="1"/>
        <end position="47"/>
    </location>
</feature>
<protein>
    <recommendedName>
        <fullName evidence="3">THUMP domain-containing protein</fullName>
    </recommendedName>
</protein>
<feature type="region of interest" description="Disordered" evidence="2">
    <location>
        <begin position="290"/>
        <end position="328"/>
    </location>
</feature>
<dbReference type="Gene3D" id="3.30.2300.10">
    <property type="entry name" value="THUMP superfamily"/>
    <property type="match status" value="1"/>
</dbReference>
<dbReference type="CDD" id="cd11717">
    <property type="entry name" value="THUMP_THUMPD1_like"/>
    <property type="match status" value="1"/>
</dbReference>
<dbReference type="AlphaFoldDB" id="A0A2T3ARS5"/>
<organism evidence="4 5">
    <name type="scientific">Amorphotheca resinae ATCC 22711</name>
    <dbReference type="NCBI Taxonomy" id="857342"/>
    <lineage>
        <taxon>Eukaryota</taxon>
        <taxon>Fungi</taxon>
        <taxon>Dikarya</taxon>
        <taxon>Ascomycota</taxon>
        <taxon>Pezizomycotina</taxon>
        <taxon>Leotiomycetes</taxon>
        <taxon>Helotiales</taxon>
        <taxon>Amorphothecaceae</taxon>
        <taxon>Amorphotheca</taxon>
    </lineage>
</organism>
<evidence type="ECO:0000256" key="2">
    <source>
        <dbReference type="SAM" id="MobiDB-lite"/>
    </source>
</evidence>
<gene>
    <name evidence="4" type="ORF">M430DRAFT_127942</name>
</gene>
<evidence type="ECO:0000256" key="1">
    <source>
        <dbReference type="PROSITE-ProRule" id="PRU00529"/>
    </source>
</evidence>
<evidence type="ECO:0000313" key="4">
    <source>
        <dbReference type="EMBL" id="PSS09071.1"/>
    </source>
</evidence>
<dbReference type="PANTHER" id="PTHR13452">
    <property type="entry name" value="THUMP DOMAIN CONTAINING PROTEIN 1-RELATED"/>
    <property type="match status" value="1"/>
</dbReference>
<dbReference type="PROSITE" id="PS51165">
    <property type="entry name" value="THUMP"/>
    <property type="match status" value="1"/>
</dbReference>
<evidence type="ECO:0000259" key="3">
    <source>
        <dbReference type="PROSITE" id="PS51165"/>
    </source>
</evidence>
<dbReference type="GeneID" id="36570126"/>
<feature type="domain" description="THUMP" evidence="3">
    <location>
        <begin position="149"/>
        <end position="270"/>
    </location>
</feature>
<keyword evidence="1" id="KW-0694">RNA-binding</keyword>
<dbReference type="PANTHER" id="PTHR13452:SF10">
    <property type="entry name" value="THUMP DOMAIN-CONTAINING PROTEIN 1"/>
    <property type="match status" value="1"/>
</dbReference>